<evidence type="ECO:0000256" key="4">
    <source>
        <dbReference type="ARBA" id="ARBA00022723"/>
    </source>
</evidence>
<evidence type="ECO:0000313" key="7">
    <source>
        <dbReference type="Proteomes" id="UP001206925"/>
    </source>
</evidence>
<evidence type="ECO:0000256" key="5">
    <source>
        <dbReference type="ARBA" id="ARBA00022842"/>
    </source>
</evidence>
<proteinExistence type="inferred from homology"/>
<dbReference type="GO" id="GO:0046872">
    <property type="term" value="F:metal ion binding"/>
    <property type="evidence" value="ECO:0007669"/>
    <property type="project" value="UniProtKB-KW"/>
</dbReference>
<dbReference type="InterPro" id="IPR029063">
    <property type="entry name" value="SAM-dependent_MTases_sf"/>
</dbReference>
<dbReference type="Proteomes" id="UP001206925">
    <property type="component" value="Unassembled WGS sequence"/>
</dbReference>
<gene>
    <name evidence="6" type="ORF">M8C21_012434</name>
</gene>
<keyword evidence="2" id="KW-0489">Methyltransferase</keyword>
<dbReference type="Gene3D" id="3.40.50.150">
    <property type="entry name" value="Vaccinia Virus protein VP39"/>
    <property type="match status" value="1"/>
</dbReference>
<dbReference type="Gene3D" id="1.10.1200.270">
    <property type="entry name" value="Methyltransferase, alpha-helical capping domain"/>
    <property type="match status" value="1"/>
</dbReference>
<dbReference type="GO" id="GO:0032259">
    <property type="term" value="P:methylation"/>
    <property type="evidence" value="ECO:0007669"/>
    <property type="project" value="UniProtKB-KW"/>
</dbReference>
<evidence type="ECO:0000256" key="1">
    <source>
        <dbReference type="ARBA" id="ARBA00007967"/>
    </source>
</evidence>
<keyword evidence="5" id="KW-0460">Magnesium</keyword>
<comment type="similarity">
    <text evidence="1">Belongs to the methyltransferase superfamily. Type-7 methyltransferase family.</text>
</comment>
<dbReference type="AlphaFoldDB" id="A0AAD5CVE6"/>
<protein>
    <submittedName>
        <fullName evidence="6">Uncharacterized protein</fullName>
    </submittedName>
</protein>
<comment type="caution">
    <text evidence="6">The sequence shown here is derived from an EMBL/GenBank/DDBJ whole genome shotgun (WGS) entry which is preliminary data.</text>
</comment>
<dbReference type="PANTHER" id="PTHR31009">
    <property type="entry name" value="S-ADENOSYL-L-METHIONINE:CARBOXYL METHYLTRANSFERASE FAMILY PROTEIN"/>
    <property type="match status" value="1"/>
</dbReference>
<keyword evidence="3" id="KW-0808">Transferase</keyword>
<reference evidence="6" key="1">
    <citation type="submission" date="2022-06" db="EMBL/GenBank/DDBJ databases">
        <title>Uncovering the hologenomic basis of an extraordinary plant invasion.</title>
        <authorList>
            <person name="Bieker V.C."/>
            <person name="Martin M.D."/>
            <person name="Gilbert T."/>
            <person name="Hodgins K."/>
            <person name="Battlay P."/>
            <person name="Petersen B."/>
            <person name="Wilson J."/>
        </authorList>
    </citation>
    <scope>NUCLEOTIDE SEQUENCE</scope>
    <source>
        <strain evidence="6">AA19_3_7</strain>
        <tissue evidence="6">Leaf</tissue>
    </source>
</reference>
<evidence type="ECO:0000313" key="6">
    <source>
        <dbReference type="EMBL" id="KAI7748634.1"/>
    </source>
</evidence>
<dbReference type="GO" id="GO:0008168">
    <property type="term" value="F:methyltransferase activity"/>
    <property type="evidence" value="ECO:0007669"/>
    <property type="project" value="UniProtKB-KW"/>
</dbReference>
<dbReference type="InterPro" id="IPR005299">
    <property type="entry name" value="MeTrfase_7"/>
</dbReference>
<keyword evidence="7" id="KW-1185">Reference proteome</keyword>
<keyword evidence="4" id="KW-0479">Metal-binding</keyword>
<feature type="non-terminal residue" evidence="6">
    <location>
        <position position="1"/>
    </location>
</feature>
<organism evidence="6 7">
    <name type="scientific">Ambrosia artemisiifolia</name>
    <name type="common">Common ragweed</name>
    <dbReference type="NCBI Taxonomy" id="4212"/>
    <lineage>
        <taxon>Eukaryota</taxon>
        <taxon>Viridiplantae</taxon>
        <taxon>Streptophyta</taxon>
        <taxon>Embryophyta</taxon>
        <taxon>Tracheophyta</taxon>
        <taxon>Spermatophyta</taxon>
        <taxon>Magnoliopsida</taxon>
        <taxon>eudicotyledons</taxon>
        <taxon>Gunneridae</taxon>
        <taxon>Pentapetalae</taxon>
        <taxon>asterids</taxon>
        <taxon>campanulids</taxon>
        <taxon>Asterales</taxon>
        <taxon>Asteraceae</taxon>
        <taxon>Asteroideae</taxon>
        <taxon>Heliantheae alliance</taxon>
        <taxon>Heliantheae</taxon>
        <taxon>Ambrosia</taxon>
    </lineage>
</organism>
<dbReference type="InterPro" id="IPR042086">
    <property type="entry name" value="MeTrfase_capping"/>
</dbReference>
<accession>A0AAD5CVE6</accession>
<dbReference type="SUPFAM" id="SSF53335">
    <property type="entry name" value="S-adenosyl-L-methionine-dependent methyltransferases"/>
    <property type="match status" value="1"/>
</dbReference>
<name>A0AAD5CVE6_AMBAR</name>
<sequence length="338" mass="38362">GTGLQRSLPVLHEAISRLANDLNGFPRCFKIADLGCSSGPNTLFLVANIIDKVHDICSEINYQVPQFQVFLNDLFENDFNTVFRSLPAFYTNMNRNGDECGSCFVSAVPGSFYGRLFPNESIHLFHSSYAVHWLSRVPQGLENNKLNIYMAKTSPTNVFEAYRKQFEKDFTKLLTLRSQEMISGGRMILTIPSRSIADPTSDDCCIIWELLAKSLVDMFKEGLVQDSKINSFNIPYYTPYEDEVMDVIQKEGSFSLHSMKGFPLPWEPYNTDTNTSDPPVRGIKTAKLIRAIIEPMMAIHFGNSIMDVLFKKYQEHVVDHLATKKGMNYNLVISLVKH</sequence>
<dbReference type="Pfam" id="PF03492">
    <property type="entry name" value="Methyltransf_7"/>
    <property type="match status" value="1"/>
</dbReference>
<dbReference type="EMBL" id="JAMZMK010006496">
    <property type="protein sequence ID" value="KAI7748634.1"/>
    <property type="molecule type" value="Genomic_DNA"/>
</dbReference>
<evidence type="ECO:0000256" key="2">
    <source>
        <dbReference type="ARBA" id="ARBA00022603"/>
    </source>
</evidence>
<evidence type="ECO:0000256" key="3">
    <source>
        <dbReference type="ARBA" id="ARBA00022679"/>
    </source>
</evidence>